<keyword evidence="3" id="KW-1003">Cell membrane</keyword>
<feature type="domain" description="ABC transporter" evidence="9">
    <location>
        <begin position="41"/>
        <end position="278"/>
    </location>
</feature>
<dbReference type="GO" id="GO:0006865">
    <property type="term" value="P:amino acid transport"/>
    <property type="evidence" value="ECO:0007669"/>
    <property type="project" value="UniProtKB-KW"/>
</dbReference>
<dbReference type="Gene3D" id="3.30.70.260">
    <property type="match status" value="1"/>
</dbReference>
<dbReference type="Proteomes" id="UP000191056">
    <property type="component" value="Unassembled WGS sequence"/>
</dbReference>
<accession>A0A1V4ITE8</accession>
<keyword evidence="11" id="KW-1185">Reference proteome</keyword>
<evidence type="ECO:0000313" key="10">
    <source>
        <dbReference type="EMBL" id="OPJ63292.1"/>
    </source>
</evidence>
<keyword evidence="6" id="KW-1278">Translocase</keyword>
<keyword evidence="7" id="KW-0029">Amino-acid transport</keyword>
<dbReference type="PROSITE" id="PS00211">
    <property type="entry name" value="ABC_TRANSPORTER_1"/>
    <property type="match status" value="1"/>
</dbReference>
<evidence type="ECO:0000256" key="3">
    <source>
        <dbReference type="ARBA" id="ARBA00022475"/>
    </source>
</evidence>
<protein>
    <submittedName>
        <fullName evidence="10">Methionine import ATP-binding protein MetN</fullName>
        <ecNumber evidence="10">3.6.3.-</ecNumber>
    </submittedName>
</protein>
<evidence type="ECO:0000256" key="4">
    <source>
        <dbReference type="ARBA" id="ARBA00022741"/>
    </source>
</evidence>
<name>A0A1V4ITE8_9CLOT</name>
<dbReference type="PANTHER" id="PTHR43166">
    <property type="entry name" value="AMINO ACID IMPORT ATP-BINDING PROTEIN"/>
    <property type="match status" value="1"/>
</dbReference>
<evidence type="ECO:0000256" key="2">
    <source>
        <dbReference type="ARBA" id="ARBA00022448"/>
    </source>
</evidence>
<organism evidence="10 11">
    <name type="scientific">Clostridium chromiireducens</name>
    <dbReference type="NCBI Taxonomy" id="225345"/>
    <lineage>
        <taxon>Bacteria</taxon>
        <taxon>Bacillati</taxon>
        <taxon>Bacillota</taxon>
        <taxon>Clostridia</taxon>
        <taxon>Eubacteriales</taxon>
        <taxon>Clostridiaceae</taxon>
        <taxon>Clostridium</taxon>
    </lineage>
</organism>
<comment type="similarity">
    <text evidence="1">Belongs to the ABC transporter superfamily.</text>
</comment>
<dbReference type="InterPro" id="IPR041701">
    <property type="entry name" value="MetN_ABC"/>
</dbReference>
<sequence length="379" mass="42662">MVNSKISVNQTGGNNTDYKHMKLYTFKLNVNIEVVKTMIELKNINIEFKSKGSLIHAVKDVNLTINKGEVFGIVGLSGAGKSTLVRVINLLQKPSSGQVFINGEDITTLKRSELRQTRLKIGMIFQHFNLISGKTIYENIEFVLKVNNYPKEKRKDRIYELLELVNLKDKVDVFPSNLSGGQKQRVGIARAIANNPEILLCDEATSALDLENTEEILKLLKDIKDNTGITIVFITHEMEVAKKLFNRVAVMSNGEIVEVNDVYSIFSDPKHEVTKSLINRNSNLVLPKEVLDSVSKGEIIKVYYKGDNSLKPIISEAAKNFDVDISIIHGKIDYIDGKPIGILIINITGDKDEIARAKMYIKENVIRTERIVNEYLEVI</sequence>
<dbReference type="EC" id="3.6.3.-" evidence="10"/>
<dbReference type="PANTHER" id="PTHR43166:SF30">
    <property type="entry name" value="METHIONINE IMPORT ATP-BINDING PROTEIN METN"/>
    <property type="match status" value="1"/>
</dbReference>
<evidence type="ECO:0000256" key="7">
    <source>
        <dbReference type="ARBA" id="ARBA00022970"/>
    </source>
</evidence>
<gene>
    <name evidence="10" type="primary">metN_1</name>
    <name evidence="10" type="ORF">CLCHR_16320</name>
</gene>
<dbReference type="InterPro" id="IPR003593">
    <property type="entry name" value="AAA+_ATPase"/>
</dbReference>
<proteinExistence type="inferred from homology"/>
<dbReference type="GO" id="GO:0016887">
    <property type="term" value="F:ATP hydrolysis activity"/>
    <property type="evidence" value="ECO:0007669"/>
    <property type="project" value="InterPro"/>
</dbReference>
<dbReference type="InterPro" id="IPR017871">
    <property type="entry name" value="ABC_transporter-like_CS"/>
</dbReference>
<dbReference type="InterPro" id="IPR003439">
    <property type="entry name" value="ABC_transporter-like_ATP-bd"/>
</dbReference>
<evidence type="ECO:0000259" key="9">
    <source>
        <dbReference type="PROSITE" id="PS50893"/>
    </source>
</evidence>
<keyword evidence="5 10" id="KW-0067">ATP-binding</keyword>
<dbReference type="EMBL" id="MZGT01000018">
    <property type="protein sequence ID" value="OPJ63292.1"/>
    <property type="molecule type" value="Genomic_DNA"/>
</dbReference>
<dbReference type="SMART" id="SM00382">
    <property type="entry name" value="AAA"/>
    <property type="match status" value="1"/>
</dbReference>
<dbReference type="AlphaFoldDB" id="A0A1V4ITE8"/>
<dbReference type="GO" id="GO:0005524">
    <property type="term" value="F:ATP binding"/>
    <property type="evidence" value="ECO:0007669"/>
    <property type="project" value="UniProtKB-KW"/>
</dbReference>
<dbReference type="CDD" id="cd03258">
    <property type="entry name" value="ABC_MetN_methionine_transporter"/>
    <property type="match status" value="1"/>
</dbReference>
<keyword evidence="4" id="KW-0547">Nucleotide-binding</keyword>
<reference evidence="10 11" key="1">
    <citation type="submission" date="2017-03" db="EMBL/GenBank/DDBJ databases">
        <title>Genome sequence of Clostridium chromiireducens DSM 23318.</title>
        <authorList>
            <person name="Poehlein A."/>
            <person name="Daniel R."/>
        </authorList>
    </citation>
    <scope>NUCLEOTIDE SEQUENCE [LARGE SCALE GENOMIC DNA]</scope>
    <source>
        <strain evidence="10 11">DSM 23318</strain>
    </source>
</reference>
<dbReference type="InterPro" id="IPR018449">
    <property type="entry name" value="NIL_domain"/>
</dbReference>
<dbReference type="InterPro" id="IPR027417">
    <property type="entry name" value="P-loop_NTPase"/>
</dbReference>
<dbReference type="InterPro" id="IPR045865">
    <property type="entry name" value="ACT-like_dom_sf"/>
</dbReference>
<comment type="caution">
    <text evidence="10">The sequence shown here is derived from an EMBL/GenBank/DDBJ whole genome shotgun (WGS) entry which is preliminary data.</text>
</comment>
<evidence type="ECO:0000256" key="8">
    <source>
        <dbReference type="ARBA" id="ARBA00023136"/>
    </source>
</evidence>
<evidence type="ECO:0000256" key="5">
    <source>
        <dbReference type="ARBA" id="ARBA00022840"/>
    </source>
</evidence>
<evidence type="ECO:0000256" key="6">
    <source>
        <dbReference type="ARBA" id="ARBA00022967"/>
    </source>
</evidence>
<dbReference type="InterPro" id="IPR050086">
    <property type="entry name" value="MetN_ABC_transporter-like"/>
</dbReference>
<dbReference type="GO" id="GO:0005886">
    <property type="term" value="C:plasma membrane"/>
    <property type="evidence" value="ECO:0007669"/>
    <property type="project" value="UniProtKB-ARBA"/>
</dbReference>
<dbReference type="PROSITE" id="PS50893">
    <property type="entry name" value="ABC_TRANSPORTER_2"/>
    <property type="match status" value="1"/>
</dbReference>
<keyword evidence="2" id="KW-0813">Transport</keyword>
<dbReference type="SUPFAM" id="SSF55021">
    <property type="entry name" value="ACT-like"/>
    <property type="match status" value="1"/>
</dbReference>
<dbReference type="Gene3D" id="3.40.50.300">
    <property type="entry name" value="P-loop containing nucleotide triphosphate hydrolases"/>
    <property type="match status" value="1"/>
</dbReference>
<dbReference type="STRING" id="225345.CLCHR_16320"/>
<dbReference type="SMART" id="SM00930">
    <property type="entry name" value="NIL"/>
    <property type="match status" value="1"/>
</dbReference>
<keyword evidence="10" id="KW-0378">Hydrolase</keyword>
<evidence type="ECO:0000313" key="11">
    <source>
        <dbReference type="Proteomes" id="UP000191056"/>
    </source>
</evidence>
<dbReference type="Pfam" id="PF09383">
    <property type="entry name" value="NIL"/>
    <property type="match status" value="1"/>
</dbReference>
<dbReference type="Pfam" id="PF00005">
    <property type="entry name" value="ABC_tran"/>
    <property type="match status" value="1"/>
</dbReference>
<dbReference type="FunFam" id="3.40.50.300:FF:000056">
    <property type="entry name" value="Cell division ATP-binding protein FtsE"/>
    <property type="match status" value="1"/>
</dbReference>
<dbReference type="SUPFAM" id="SSF52540">
    <property type="entry name" value="P-loop containing nucleoside triphosphate hydrolases"/>
    <property type="match status" value="1"/>
</dbReference>
<keyword evidence="8" id="KW-0472">Membrane</keyword>
<evidence type="ECO:0000256" key="1">
    <source>
        <dbReference type="ARBA" id="ARBA00005417"/>
    </source>
</evidence>